<name>A0ABN1KFL3_9BURK</name>
<keyword evidence="3 6" id="KW-0238">DNA-binding</keyword>
<dbReference type="RefSeq" id="WP_231011031.1">
    <property type="nucleotide sequence ID" value="NZ_BAAAEW010000042.1"/>
</dbReference>
<dbReference type="SUPFAM" id="SSF46785">
    <property type="entry name" value="Winged helix' DNA-binding domain"/>
    <property type="match status" value="1"/>
</dbReference>
<proteinExistence type="predicted"/>
<dbReference type="GO" id="GO:0003677">
    <property type="term" value="F:DNA binding"/>
    <property type="evidence" value="ECO:0007669"/>
    <property type="project" value="UniProtKB-KW"/>
</dbReference>
<comment type="caution">
    <text evidence="6">The sequence shown here is derived from an EMBL/GenBank/DDBJ whole genome shotgun (WGS) entry which is preliminary data.</text>
</comment>
<evidence type="ECO:0000256" key="2">
    <source>
        <dbReference type="ARBA" id="ARBA00023015"/>
    </source>
</evidence>
<dbReference type="InterPro" id="IPR001034">
    <property type="entry name" value="DeoR_HTH"/>
</dbReference>
<dbReference type="EMBL" id="BAAAEW010000042">
    <property type="protein sequence ID" value="GAA0765370.1"/>
    <property type="molecule type" value="Genomic_DNA"/>
</dbReference>
<dbReference type="SMART" id="SM01134">
    <property type="entry name" value="DeoRC"/>
    <property type="match status" value="1"/>
</dbReference>
<dbReference type="Pfam" id="PF08220">
    <property type="entry name" value="HTH_DeoR"/>
    <property type="match status" value="1"/>
</dbReference>
<evidence type="ECO:0000256" key="3">
    <source>
        <dbReference type="ARBA" id="ARBA00023125"/>
    </source>
</evidence>
<evidence type="ECO:0000313" key="7">
    <source>
        <dbReference type="Proteomes" id="UP001500279"/>
    </source>
</evidence>
<keyword evidence="7" id="KW-1185">Reference proteome</keyword>
<evidence type="ECO:0000313" key="6">
    <source>
        <dbReference type="EMBL" id="GAA0765370.1"/>
    </source>
</evidence>
<keyword evidence="2" id="KW-0805">Transcription regulation</keyword>
<dbReference type="InterPro" id="IPR036390">
    <property type="entry name" value="WH_DNA-bd_sf"/>
</dbReference>
<dbReference type="PROSITE" id="PS00894">
    <property type="entry name" value="HTH_DEOR_1"/>
    <property type="match status" value="1"/>
</dbReference>
<dbReference type="InterPro" id="IPR018356">
    <property type="entry name" value="Tscrpt_reg_HTH_DeoR_CS"/>
</dbReference>
<gene>
    <name evidence="6" type="ORF">GCM10009107_52460</name>
</gene>
<keyword evidence="4" id="KW-0804">Transcription</keyword>
<dbReference type="PRINTS" id="PR00037">
    <property type="entry name" value="HTHLACR"/>
</dbReference>
<evidence type="ECO:0000259" key="5">
    <source>
        <dbReference type="PROSITE" id="PS51000"/>
    </source>
</evidence>
<dbReference type="PANTHER" id="PTHR30363:SF4">
    <property type="entry name" value="GLYCEROL-3-PHOSPHATE REGULON REPRESSOR"/>
    <property type="match status" value="1"/>
</dbReference>
<keyword evidence="1" id="KW-0678">Repressor</keyword>
<dbReference type="PANTHER" id="PTHR30363">
    <property type="entry name" value="HTH-TYPE TRANSCRIPTIONAL REGULATOR SRLR-RELATED"/>
    <property type="match status" value="1"/>
</dbReference>
<organism evidence="6 7">
    <name type="scientific">Ideonella azotifigens</name>
    <dbReference type="NCBI Taxonomy" id="513160"/>
    <lineage>
        <taxon>Bacteria</taxon>
        <taxon>Pseudomonadati</taxon>
        <taxon>Pseudomonadota</taxon>
        <taxon>Betaproteobacteria</taxon>
        <taxon>Burkholderiales</taxon>
        <taxon>Sphaerotilaceae</taxon>
        <taxon>Ideonella</taxon>
    </lineage>
</organism>
<protein>
    <submittedName>
        <fullName evidence="6">DeoR/GlpR family DNA-binding transcription regulator</fullName>
    </submittedName>
</protein>
<dbReference type="InterPro" id="IPR014036">
    <property type="entry name" value="DeoR-like_C"/>
</dbReference>
<sequence>MDRKTSAPPQFSEERRARILEELQAKGRVEVPGLARLLEVSEHTIRRDLLDLQAQGKLHKTHGGAVNLDTARLDFAARSSVQVSAKQAIGQLAATLIQPGQTVIIDAGSTSLSLARALTARPLTVITNALDVATLFDREPQVQLVLTGGTWQPQSRALWGPAACEMLARCRADWAVPGACSVDLRMGTTVTDEADAATKQAMIAAAARTLILADHTKLDKVSPFGVAQWHQVHTLVSDRPWPALAALGVQVLVTPAD</sequence>
<dbReference type="SMART" id="SM00420">
    <property type="entry name" value="HTH_DEOR"/>
    <property type="match status" value="1"/>
</dbReference>
<reference evidence="6 7" key="1">
    <citation type="journal article" date="2019" name="Int. J. Syst. Evol. Microbiol.">
        <title>The Global Catalogue of Microorganisms (GCM) 10K type strain sequencing project: providing services to taxonomists for standard genome sequencing and annotation.</title>
        <authorList>
            <consortium name="The Broad Institute Genomics Platform"/>
            <consortium name="The Broad Institute Genome Sequencing Center for Infectious Disease"/>
            <person name="Wu L."/>
            <person name="Ma J."/>
        </authorList>
    </citation>
    <scope>NUCLEOTIDE SEQUENCE [LARGE SCALE GENOMIC DNA]</scope>
    <source>
        <strain evidence="6 7">JCM 15503</strain>
    </source>
</reference>
<evidence type="ECO:0000256" key="4">
    <source>
        <dbReference type="ARBA" id="ARBA00023163"/>
    </source>
</evidence>
<dbReference type="Proteomes" id="UP001500279">
    <property type="component" value="Unassembled WGS sequence"/>
</dbReference>
<dbReference type="InterPro" id="IPR036388">
    <property type="entry name" value="WH-like_DNA-bd_sf"/>
</dbReference>
<accession>A0ABN1KFL3</accession>
<evidence type="ECO:0000256" key="1">
    <source>
        <dbReference type="ARBA" id="ARBA00022491"/>
    </source>
</evidence>
<dbReference type="Gene3D" id="3.40.50.1360">
    <property type="match status" value="1"/>
</dbReference>
<dbReference type="InterPro" id="IPR050313">
    <property type="entry name" value="Carb_Metab_HTH_regulators"/>
</dbReference>
<dbReference type="Pfam" id="PF00455">
    <property type="entry name" value="DeoRC"/>
    <property type="match status" value="1"/>
</dbReference>
<dbReference type="PROSITE" id="PS51000">
    <property type="entry name" value="HTH_DEOR_2"/>
    <property type="match status" value="1"/>
</dbReference>
<dbReference type="InterPro" id="IPR037171">
    <property type="entry name" value="NagB/RpiA_transferase-like"/>
</dbReference>
<dbReference type="Gene3D" id="1.10.10.10">
    <property type="entry name" value="Winged helix-like DNA-binding domain superfamily/Winged helix DNA-binding domain"/>
    <property type="match status" value="1"/>
</dbReference>
<feature type="domain" description="HTH deoR-type" evidence="5">
    <location>
        <begin position="12"/>
        <end position="67"/>
    </location>
</feature>
<dbReference type="SUPFAM" id="SSF100950">
    <property type="entry name" value="NagB/RpiA/CoA transferase-like"/>
    <property type="match status" value="1"/>
</dbReference>